<gene>
    <name evidence="3" type="ORF">CXF48_07035</name>
</gene>
<dbReference type="RefSeq" id="WP_125207211.1">
    <property type="nucleotide sequence ID" value="NZ_PQNK01000010.1"/>
</dbReference>
<proteinExistence type="predicted"/>
<evidence type="ECO:0000256" key="2">
    <source>
        <dbReference type="SAM" id="Phobius"/>
    </source>
</evidence>
<accession>A0A426PYU7</accession>
<comment type="caution">
    <text evidence="3">The sequence shown here is derived from an EMBL/GenBank/DDBJ whole genome shotgun (WGS) entry which is preliminary data.</text>
</comment>
<keyword evidence="2" id="KW-0472">Membrane</keyword>
<evidence type="ECO:0000256" key="1">
    <source>
        <dbReference type="SAM" id="MobiDB-lite"/>
    </source>
</evidence>
<evidence type="ECO:0000313" key="3">
    <source>
        <dbReference type="EMBL" id="RRO86360.1"/>
    </source>
</evidence>
<sequence>MTTAQRTHLTATTALVLLWVLTLVMGVAVENGELGTVLDYPPAAVMTPFGVAGAVSLPLYALAARSGRTDREAASTAAQPGSAGPAASTTPAGHAGHAGHAASTAARSGRVARH</sequence>
<protein>
    <submittedName>
        <fullName evidence="3">Uncharacterized protein</fullName>
    </submittedName>
</protein>
<dbReference type="Proteomes" id="UP000276526">
    <property type="component" value="Unassembled WGS sequence"/>
</dbReference>
<reference evidence="3 4" key="1">
    <citation type="submission" date="2018-01" db="EMBL/GenBank/DDBJ databases">
        <title>Twenty Corynebacterium bovis Genomes.</title>
        <authorList>
            <person name="Gulvik C.A."/>
        </authorList>
    </citation>
    <scope>NUCLEOTIDE SEQUENCE [LARGE SCALE GENOMIC DNA]</scope>
    <source>
        <strain evidence="3 4">F6900</strain>
    </source>
</reference>
<feature type="compositionally biased region" description="Low complexity" evidence="1">
    <location>
        <begin position="74"/>
        <end position="106"/>
    </location>
</feature>
<evidence type="ECO:0000313" key="4">
    <source>
        <dbReference type="Proteomes" id="UP000276526"/>
    </source>
</evidence>
<dbReference type="AlphaFoldDB" id="A0A426PYU7"/>
<feature type="region of interest" description="Disordered" evidence="1">
    <location>
        <begin position="70"/>
        <end position="114"/>
    </location>
</feature>
<dbReference type="EMBL" id="PQNK01000010">
    <property type="protein sequence ID" value="RRO86360.1"/>
    <property type="molecule type" value="Genomic_DNA"/>
</dbReference>
<keyword evidence="2" id="KW-0812">Transmembrane</keyword>
<name>A0A426PYU7_9CORY</name>
<organism evidence="3 4">
    <name type="scientific">Corynebacterium bovis</name>
    <dbReference type="NCBI Taxonomy" id="36808"/>
    <lineage>
        <taxon>Bacteria</taxon>
        <taxon>Bacillati</taxon>
        <taxon>Actinomycetota</taxon>
        <taxon>Actinomycetes</taxon>
        <taxon>Mycobacteriales</taxon>
        <taxon>Corynebacteriaceae</taxon>
        <taxon>Corynebacterium</taxon>
    </lineage>
</organism>
<feature type="transmembrane region" description="Helical" evidence="2">
    <location>
        <begin position="42"/>
        <end position="63"/>
    </location>
</feature>
<keyword evidence="2" id="KW-1133">Transmembrane helix</keyword>